<dbReference type="AlphaFoldDB" id="D3VJ84"/>
<evidence type="ECO:0000313" key="3">
    <source>
        <dbReference type="Proteomes" id="UP000008075"/>
    </source>
</evidence>
<accession>D3VJ84</accession>
<keyword evidence="3" id="KW-1185">Reference proteome</keyword>
<dbReference type="Proteomes" id="UP000008075">
    <property type="component" value="Chromosome"/>
</dbReference>
<organism evidence="2 3">
    <name type="scientific">Xenorhabdus nematophila (strain ATCC 19061 / DSM 3370 / CCUG 14189 / LMG 1036 / NCIMB 9965 / AN6)</name>
    <dbReference type="NCBI Taxonomy" id="406817"/>
    <lineage>
        <taxon>Bacteria</taxon>
        <taxon>Pseudomonadati</taxon>
        <taxon>Pseudomonadota</taxon>
        <taxon>Gammaproteobacteria</taxon>
        <taxon>Enterobacterales</taxon>
        <taxon>Morganellaceae</taxon>
        <taxon>Xenorhabdus</taxon>
    </lineage>
</organism>
<gene>
    <name evidence="2" type="ordered locus">XNC1_2887</name>
</gene>
<dbReference type="KEGG" id="xne:XNC1_2887"/>
<feature type="region of interest" description="Disordered" evidence="1">
    <location>
        <begin position="1"/>
        <end position="29"/>
    </location>
</feature>
<sequence>MSPQTSRTARSPPLSSPGSVRGQPVAGLPVGISDSGGTWAMAGLNNRVPVKNVQAAQSPLNIMWGIIRHSPGGRVVDPHLRRAVRSV</sequence>
<dbReference type="EMBL" id="FN667742">
    <property type="protein sequence ID" value="CBJ90941.1"/>
    <property type="molecule type" value="Genomic_DNA"/>
</dbReference>
<proteinExistence type="predicted"/>
<reference evidence="2 3" key="1">
    <citation type="journal article" date="2011" name="PLoS ONE">
        <title>The entomopathogenic bacterial endosymbionts xenorhabdus and photorhabdus: convergent lifestyles from divergent genomes.</title>
        <authorList>
            <person name="Chaston J.M."/>
            <person name="Suen G."/>
            <person name="Tucker S.L."/>
            <person name="Andersen A.W."/>
            <person name="Bhasin A."/>
            <person name="Bode E."/>
            <person name="Bode H.B."/>
            <person name="Brachmann A.O."/>
            <person name="Cowles C.E."/>
            <person name="Cowles K.N."/>
            <person name="Darby C."/>
            <person name="de Leon L."/>
            <person name="Drace K."/>
            <person name="Du Z."/>
            <person name="Givaudan A."/>
            <person name="Herbert Tran E.E."/>
            <person name="Jewell K.A."/>
            <person name="Knack J.J."/>
            <person name="Krasomil-Osterfeld K.C."/>
            <person name="Kukor R."/>
            <person name="Lanois A."/>
            <person name="Latreille P."/>
            <person name="Leimgruber N.K."/>
            <person name="Lipke C.M."/>
            <person name="Liu R."/>
            <person name="Lu X."/>
            <person name="Martens E.C."/>
            <person name="Marri P.R."/>
            <person name="Medigue C."/>
            <person name="Menard M.L."/>
            <person name="Miller N.M."/>
            <person name="Morales-Soto N."/>
            <person name="Norton S."/>
            <person name="Ogier J.C."/>
            <person name="Orchard S.S."/>
            <person name="Park D."/>
            <person name="Park Y."/>
            <person name="Qurollo B.A."/>
            <person name="Sugar D.R."/>
            <person name="Richards G.R."/>
            <person name="Rouy Z."/>
            <person name="Slominski B."/>
            <person name="Slominski K."/>
            <person name="Snyder H."/>
            <person name="Tjaden B.C."/>
            <person name="van der Hoeven R."/>
            <person name="Welch R.D."/>
            <person name="Wheeler C."/>
            <person name="Xiang B."/>
            <person name="Barbazuk B."/>
            <person name="Gaudriault S."/>
            <person name="Goodner B."/>
            <person name="Slater S.C."/>
            <person name="Forst S."/>
            <person name="Goldman B.S."/>
            <person name="Goodrich-Blair H."/>
        </authorList>
    </citation>
    <scope>NUCLEOTIDE SEQUENCE [LARGE SCALE GENOMIC DNA]</scope>
    <source>
        <strain evidence="3">ATCC 19061 / DSM 3370 / CCUG 14189 / LMG 1036 / NCIMB 9965 / AN6</strain>
    </source>
</reference>
<protein>
    <recommendedName>
        <fullName evidence="4">Amidase domain-containing protein</fullName>
    </recommendedName>
</protein>
<name>D3VJ84_XENNA</name>
<dbReference type="HOGENOM" id="CLU_2686987_0_0_6"/>
<evidence type="ECO:0000256" key="1">
    <source>
        <dbReference type="SAM" id="MobiDB-lite"/>
    </source>
</evidence>
<evidence type="ECO:0000313" key="2">
    <source>
        <dbReference type="EMBL" id="CBJ90941.1"/>
    </source>
</evidence>
<evidence type="ECO:0008006" key="4">
    <source>
        <dbReference type="Google" id="ProtNLM"/>
    </source>
</evidence>